<gene>
    <name evidence="2" type="ORF">Z518_06691</name>
</gene>
<dbReference type="RefSeq" id="XP_013270276.1">
    <property type="nucleotide sequence ID" value="XM_013414822.1"/>
</dbReference>
<dbReference type="AlphaFoldDB" id="A0A0D2J2I7"/>
<evidence type="ECO:0000256" key="1">
    <source>
        <dbReference type="SAM" id="MobiDB-lite"/>
    </source>
</evidence>
<proteinExistence type="predicted"/>
<dbReference type="OrthoDB" id="4161235at2759"/>
<feature type="region of interest" description="Disordered" evidence="1">
    <location>
        <begin position="42"/>
        <end position="73"/>
    </location>
</feature>
<reference evidence="2 3" key="1">
    <citation type="submission" date="2015-01" db="EMBL/GenBank/DDBJ databases">
        <title>The Genome Sequence of Rhinocladiella mackenzie CBS 650.93.</title>
        <authorList>
            <consortium name="The Broad Institute Genomics Platform"/>
            <person name="Cuomo C."/>
            <person name="de Hoog S."/>
            <person name="Gorbushina A."/>
            <person name="Stielow B."/>
            <person name="Teixiera M."/>
            <person name="Abouelleil A."/>
            <person name="Chapman S.B."/>
            <person name="Priest M."/>
            <person name="Young S.K."/>
            <person name="Wortman J."/>
            <person name="Nusbaum C."/>
            <person name="Birren B."/>
        </authorList>
    </citation>
    <scope>NUCLEOTIDE SEQUENCE [LARGE SCALE GENOMIC DNA]</scope>
    <source>
        <strain evidence="2 3">CBS 650.93</strain>
    </source>
</reference>
<feature type="compositionally biased region" description="Basic residues" evidence="1">
    <location>
        <begin position="44"/>
        <end position="56"/>
    </location>
</feature>
<keyword evidence="3" id="KW-1185">Reference proteome</keyword>
<name>A0A0D2J2I7_9EURO</name>
<dbReference type="GeneID" id="25294762"/>
<sequence>MGHDKRLSSDILISNLESEPNGNINPNSLAPSPILTQLLSMSPQKHHHGHSHNPRHQNHDSNLRSYHHNHPVHPSNDETNTAAFISTNPTTNLHATSCTKLMGDPKGAMHGVAGSLPAATGTVLRNKDMQEKWYEKMSQEDQQLAAKGGKPPVGTKTRDRVITEPSSQ</sequence>
<accession>A0A0D2J2I7</accession>
<dbReference type="VEuPathDB" id="FungiDB:Z518_06691"/>
<dbReference type="Proteomes" id="UP000053617">
    <property type="component" value="Unassembled WGS sequence"/>
</dbReference>
<dbReference type="HOGENOM" id="CLU_117731_1_0_1"/>
<feature type="region of interest" description="Disordered" evidence="1">
    <location>
        <begin position="135"/>
        <end position="168"/>
    </location>
</feature>
<evidence type="ECO:0000313" key="3">
    <source>
        <dbReference type="Proteomes" id="UP000053617"/>
    </source>
</evidence>
<evidence type="ECO:0000313" key="2">
    <source>
        <dbReference type="EMBL" id="KIX03140.1"/>
    </source>
</evidence>
<protein>
    <submittedName>
        <fullName evidence="2">Rhinocladiella mackenziei CBS 650.93 unplaced genomic scaffold supercont1.5, whole genome shotgun sequence</fullName>
    </submittedName>
</protein>
<dbReference type="EMBL" id="KN847479">
    <property type="protein sequence ID" value="KIX03140.1"/>
    <property type="molecule type" value="Genomic_DNA"/>
</dbReference>
<organism evidence="2 3">
    <name type="scientific">Rhinocladiella mackenziei CBS 650.93</name>
    <dbReference type="NCBI Taxonomy" id="1442369"/>
    <lineage>
        <taxon>Eukaryota</taxon>
        <taxon>Fungi</taxon>
        <taxon>Dikarya</taxon>
        <taxon>Ascomycota</taxon>
        <taxon>Pezizomycotina</taxon>
        <taxon>Eurotiomycetes</taxon>
        <taxon>Chaetothyriomycetidae</taxon>
        <taxon>Chaetothyriales</taxon>
        <taxon>Herpotrichiellaceae</taxon>
        <taxon>Rhinocladiella</taxon>
    </lineage>
</organism>